<dbReference type="Proteomes" id="UP000053647">
    <property type="component" value="Unassembled WGS sequence"/>
</dbReference>
<reference evidence="3" key="2">
    <citation type="submission" date="2015-01" db="EMBL/GenBank/DDBJ databases">
        <title>Evolutionary Origins and Diversification of the Mycorrhizal Mutualists.</title>
        <authorList>
            <consortium name="DOE Joint Genome Institute"/>
            <consortium name="Mycorrhizal Genomics Consortium"/>
            <person name="Kohler A."/>
            <person name="Kuo A."/>
            <person name="Nagy L.G."/>
            <person name="Floudas D."/>
            <person name="Copeland A."/>
            <person name="Barry K.W."/>
            <person name="Cichocki N."/>
            <person name="Veneault-Fourrey C."/>
            <person name="LaButti K."/>
            <person name="Lindquist E.A."/>
            <person name="Lipzen A."/>
            <person name="Lundell T."/>
            <person name="Morin E."/>
            <person name="Murat C."/>
            <person name="Riley R."/>
            <person name="Ohm R."/>
            <person name="Sun H."/>
            <person name="Tunlid A."/>
            <person name="Henrissat B."/>
            <person name="Grigoriev I.V."/>
            <person name="Hibbett D.S."/>
            <person name="Martin F."/>
        </authorList>
    </citation>
    <scope>NUCLEOTIDE SEQUENCE [LARGE SCALE GENOMIC DNA]</scope>
    <source>
        <strain evidence="3">ATCC 200175</strain>
    </source>
</reference>
<dbReference type="InterPro" id="IPR001245">
    <property type="entry name" value="Ser-Thr/Tyr_kinase_cat_dom"/>
</dbReference>
<evidence type="ECO:0000313" key="2">
    <source>
        <dbReference type="EMBL" id="KIJ08704.1"/>
    </source>
</evidence>
<dbReference type="OrthoDB" id="346907at2759"/>
<dbReference type="InterPro" id="IPR051681">
    <property type="entry name" value="Ser/Thr_Kinases-Pseudokinases"/>
</dbReference>
<keyword evidence="3" id="KW-1185">Reference proteome</keyword>
<organism evidence="2 3">
    <name type="scientific">Paxillus involutus ATCC 200175</name>
    <dbReference type="NCBI Taxonomy" id="664439"/>
    <lineage>
        <taxon>Eukaryota</taxon>
        <taxon>Fungi</taxon>
        <taxon>Dikarya</taxon>
        <taxon>Basidiomycota</taxon>
        <taxon>Agaricomycotina</taxon>
        <taxon>Agaricomycetes</taxon>
        <taxon>Agaricomycetidae</taxon>
        <taxon>Boletales</taxon>
        <taxon>Paxilineae</taxon>
        <taxon>Paxillaceae</taxon>
        <taxon>Paxillus</taxon>
    </lineage>
</organism>
<sequence length="123" mass="14264">MHGVIRWAAPETLFKYYSSVCSPTEQTDIYSFGRVMLQVCSGKVPYANLKRDAQVLVALGDTQTPPRPTTPWMNDRMWDFIQRCWSTEEQGTKRPFAEEALNFIQEEIVLSYLCLLPFFDESE</sequence>
<dbReference type="InterPro" id="IPR000719">
    <property type="entry name" value="Prot_kinase_dom"/>
</dbReference>
<dbReference type="PROSITE" id="PS50011">
    <property type="entry name" value="PROTEIN_KINASE_DOM"/>
    <property type="match status" value="1"/>
</dbReference>
<protein>
    <recommendedName>
        <fullName evidence="1">Protein kinase domain-containing protein</fullName>
    </recommendedName>
</protein>
<dbReference type="InterPro" id="IPR011009">
    <property type="entry name" value="Kinase-like_dom_sf"/>
</dbReference>
<reference evidence="2 3" key="1">
    <citation type="submission" date="2014-06" db="EMBL/GenBank/DDBJ databases">
        <authorList>
            <consortium name="DOE Joint Genome Institute"/>
            <person name="Kuo A."/>
            <person name="Kohler A."/>
            <person name="Nagy L.G."/>
            <person name="Floudas D."/>
            <person name="Copeland A."/>
            <person name="Barry K.W."/>
            <person name="Cichocki N."/>
            <person name="Veneault-Fourrey C."/>
            <person name="LaButti K."/>
            <person name="Lindquist E.A."/>
            <person name="Lipzen A."/>
            <person name="Lundell T."/>
            <person name="Morin E."/>
            <person name="Murat C."/>
            <person name="Sun H."/>
            <person name="Tunlid A."/>
            <person name="Henrissat B."/>
            <person name="Grigoriev I.V."/>
            <person name="Hibbett D.S."/>
            <person name="Martin F."/>
            <person name="Nordberg H.P."/>
            <person name="Cantor M.N."/>
            <person name="Hua S.X."/>
        </authorList>
    </citation>
    <scope>NUCLEOTIDE SEQUENCE [LARGE SCALE GENOMIC DNA]</scope>
    <source>
        <strain evidence="2 3">ATCC 200175</strain>
    </source>
</reference>
<dbReference type="GO" id="GO:0005524">
    <property type="term" value="F:ATP binding"/>
    <property type="evidence" value="ECO:0007669"/>
    <property type="project" value="InterPro"/>
</dbReference>
<dbReference type="HOGENOM" id="CLU_000288_7_18_1"/>
<dbReference type="Pfam" id="PF07714">
    <property type="entry name" value="PK_Tyr_Ser-Thr"/>
    <property type="match status" value="1"/>
</dbReference>
<evidence type="ECO:0000313" key="3">
    <source>
        <dbReference type="Proteomes" id="UP000053647"/>
    </source>
</evidence>
<dbReference type="AlphaFoldDB" id="A0A0C9SP68"/>
<evidence type="ECO:0000259" key="1">
    <source>
        <dbReference type="PROSITE" id="PS50011"/>
    </source>
</evidence>
<dbReference type="GO" id="GO:0004674">
    <property type="term" value="F:protein serine/threonine kinase activity"/>
    <property type="evidence" value="ECO:0007669"/>
    <property type="project" value="TreeGrafter"/>
</dbReference>
<feature type="domain" description="Protein kinase" evidence="1">
    <location>
        <begin position="1"/>
        <end position="119"/>
    </location>
</feature>
<dbReference type="PANTHER" id="PTHR44329">
    <property type="entry name" value="SERINE/THREONINE-PROTEIN KINASE TNNI3K-RELATED"/>
    <property type="match status" value="1"/>
</dbReference>
<name>A0A0C9SP68_PAXIN</name>
<dbReference type="SUPFAM" id="SSF56112">
    <property type="entry name" value="Protein kinase-like (PK-like)"/>
    <property type="match status" value="1"/>
</dbReference>
<proteinExistence type="predicted"/>
<accession>A0A0C9SP68</accession>
<gene>
    <name evidence="2" type="ORF">PAXINDRAFT_172818</name>
</gene>
<dbReference type="EMBL" id="KN819571">
    <property type="protein sequence ID" value="KIJ08704.1"/>
    <property type="molecule type" value="Genomic_DNA"/>
</dbReference>
<dbReference type="Gene3D" id="1.10.510.10">
    <property type="entry name" value="Transferase(Phosphotransferase) domain 1"/>
    <property type="match status" value="1"/>
</dbReference>